<dbReference type="GO" id="GO:0005262">
    <property type="term" value="F:calcium channel activity"/>
    <property type="evidence" value="ECO:0007669"/>
    <property type="project" value="TreeGrafter"/>
</dbReference>
<evidence type="ECO:0000313" key="4">
    <source>
        <dbReference type="EMBL" id="KZL68364.1"/>
    </source>
</evidence>
<feature type="domain" description="Mechanosensitive ion channel protein Msy1/2-like transmembrane" evidence="3">
    <location>
        <begin position="16"/>
        <end position="183"/>
    </location>
</feature>
<name>A0A166QUF2_COLIC</name>
<evidence type="ECO:0000259" key="2">
    <source>
        <dbReference type="Pfam" id="PF00924"/>
    </source>
</evidence>
<dbReference type="GO" id="GO:0016301">
    <property type="term" value="F:kinase activity"/>
    <property type="evidence" value="ECO:0007669"/>
    <property type="project" value="UniProtKB-KW"/>
</dbReference>
<dbReference type="AlphaFoldDB" id="A0A166QUF2"/>
<organism evidence="4 5">
    <name type="scientific">Colletotrichum incanum</name>
    <name type="common">Soybean anthracnose fungus</name>
    <dbReference type="NCBI Taxonomy" id="1573173"/>
    <lineage>
        <taxon>Eukaryota</taxon>
        <taxon>Fungi</taxon>
        <taxon>Dikarya</taxon>
        <taxon>Ascomycota</taxon>
        <taxon>Pezizomycotina</taxon>
        <taxon>Sordariomycetes</taxon>
        <taxon>Hypocreomycetidae</taxon>
        <taxon>Glomerellales</taxon>
        <taxon>Glomerellaceae</taxon>
        <taxon>Colletotrichum</taxon>
        <taxon>Colletotrichum spaethianum species complex</taxon>
    </lineage>
</organism>
<feature type="domain" description="Mechanosensitive ion channel MscS" evidence="2">
    <location>
        <begin position="395"/>
        <end position="460"/>
    </location>
</feature>
<accession>A0A166QUF2</accession>
<keyword evidence="4" id="KW-0808">Transferase</keyword>
<dbReference type="PANTHER" id="PTHR31323:SF14">
    <property type="entry name" value="MECHANOSENSITIVE ION CHANNEL PROTEIN MSY2"/>
    <property type="match status" value="1"/>
</dbReference>
<reference evidence="4 5" key="1">
    <citation type="submission" date="2015-06" db="EMBL/GenBank/DDBJ databases">
        <title>Survival trade-offs in plant roots during colonization by closely related pathogenic and mutualistic fungi.</title>
        <authorList>
            <person name="Hacquard S."/>
            <person name="Kracher B."/>
            <person name="Hiruma K."/>
            <person name="Weinman A."/>
            <person name="Muench P."/>
            <person name="Garrido Oter R."/>
            <person name="Ver Loren van Themaat E."/>
            <person name="Dallerey J.-F."/>
            <person name="Damm U."/>
            <person name="Henrissat B."/>
            <person name="Lespinet O."/>
            <person name="Thon M."/>
            <person name="Kemen E."/>
            <person name="McHardy A.C."/>
            <person name="Schulze-Lefert P."/>
            <person name="O'Connell R.J."/>
        </authorList>
    </citation>
    <scope>NUCLEOTIDE SEQUENCE [LARGE SCALE GENOMIC DNA]</scope>
    <source>
        <strain evidence="4 5">MAFF 238704</strain>
    </source>
</reference>
<dbReference type="PANTHER" id="PTHR31323">
    <property type="entry name" value="MECHANOSENSITIVE ION CHANNEL PROTEIN MSY2"/>
    <property type="match status" value="1"/>
</dbReference>
<evidence type="ECO:0000256" key="1">
    <source>
        <dbReference type="SAM" id="Phobius"/>
    </source>
</evidence>
<dbReference type="Pfam" id="PF25886">
    <property type="entry name" value="Msy1"/>
    <property type="match status" value="1"/>
</dbReference>
<feature type="transmembrane region" description="Helical" evidence="1">
    <location>
        <begin position="110"/>
        <end position="130"/>
    </location>
</feature>
<proteinExistence type="predicted"/>
<keyword evidence="4" id="KW-0418">Kinase</keyword>
<dbReference type="InterPro" id="IPR006685">
    <property type="entry name" value="MscS_channel_2nd"/>
</dbReference>
<dbReference type="GO" id="GO:0006874">
    <property type="term" value="P:intracellular calcium ion homeostasis"/>
    <property type="evidence" value="ECO:0007669"/>
    <property type="project" value="TreeGrafter"/>
</dbReference>
<evidence type="ECO:0000313" key="5">
    <source>
        <dbReference type="Proteomes" id="UP000076584"/>
    </source>
</evidence>
<dbReference type="Proteomes" id="UP000076584">
    <property type="component" value="Unassembled WGS sequence"/>
</dbReference>
<protein>
    <submittedName>
        <fullName evidence="4">Serine threonine protein kinase</fullName>
    </submittedName>
</protein>
<feature type="transmembrane region" description="Helical" evidence="1">
    <location>
        <begin position="20"/>
        <end position="38"/>
    </location>
</feature>
<dbReference type="InterPro" id="IPR058650">
    <property type="entry name" value="Msy1/2-like"/>
</dbReference>
<gene>
    <name evidence="4" type="ORF">CI238_00236</name>
</gene>
<keyword evidence="1" id="KW-0812">Transmembrane</keyword>
<keyword evidence="1" id="KW-0472">Membrane</keyword>
<keyword evidence="1" id="KW-1133">Transmembrane helix</keyword>
<comment type="caution">
    <text evidence="4">The sequence shown here is derived from an EMBL/GenBank/DDBJ whole genome shotgun (WGS) entry which is preliminary data.</text>
</comment>
<feature type="transmembrane region" description="Helical" evidence="1">
    <location>
        <begin position="162"/>
        <end position="181"/>
    </location>
</feature>
<feature type="transmembrane region" description="Helical" evidence="1">
    <location>
        <begin position="376"/>
        <end position="399"/>
    </location>
</feature>
<dbReference type="EMBL" id="LFIW01002504">
    <property type="protein sequence ID" value="KZL68364.1"/>
    <property type="molecule type" value="Genomic_DNA"/>
</dbReference>
<evidence type="ECO:0000259" key="3">
    <source>
        <dbReference type="Pfam" id="PF25886"/>
    </source>
</evidence>
<feature type="transmembrane region" description="Helical" evidence="1">
    <location>
        <begin position="61"/>
        <end position="90"/>
    </location>
</feature>
<dbReference type="GO" id="GO:0016020">
    <property type="term" value="C:membrane"/>
    <property type="evidence" value="ECO:0007669"/>
    <property type="project" value="InterPro"/>
</dbReference>
<sequence>MPPAILAHHRRKLFWWALRYTAIVVVIFVAFLIPIITLSNDADIEEESTIESIEAKQYQNLMFYICLWLEVTWVGAVVSDLLGLGFPYLFRFVARYANSAHQRYWRVFKFMRRPIAFLGTTVVTYIFFAACINENELLAVNINKVPDIFAWDDVIADILEQLTLWVCFYFFEKLFISYITIHYHYRGDNVKLTRTKNLHNALVTLYDVSVFLHPPHRGLFAEEDLFIRNAKGDAHASGRVRVSSYLARLGIDGYKMTSLFGNFISAEPNAHWVRPASTYAVIERSWANPVSAAALARRIWLPLVAKGRVGLTVDDIIEVLGPYRRDEAIKIFQTLNENNSPDIRMEEFVGIVTEGGKTRHDIYRNMNNMDHCINTFDWFCLLLLAAVMIFFIRIVFVFFDHPYDIGDVVNVYNMGSTAGTACVVKRQSLLYTVFRRLDNGCDLQISNDRLSQKRIENFSRSGINRQGVTLFVDFKTSFKDIVRLRTLLEEFLAENSRDYVPESLGLNVVNLHELNKMELRLAFTHRNNWSDDKLRSQRSNRFHCTLVAACRAIPLYKPGGMTPKSGENGNPMYTVQLDTTTELSENIKKEKDRRQGLRWDDIKMDIQHDMDPNMSEEKPMQAKMAKEAESMGLAKLTEEDAFMRFARVPTISGRAGVSTAIDLSVTATGLRQTTRHSAL</sequence>
<keyword evidence="5" id="KW-1185">Reference proteome</keyword>
<dbReference type="Pfam" id="PF00924">
    <property type="entry name" value="MS_channel_2nd"/>
    <property type="match status" value="1"/>
</dbReference>